<dbReference type="PANTHER" id="PTHR16231">
    <property type="entry name" value="COMM DOMAIN-CONTAINING PROTEIN 4-8 FAMILY MEMBER"/>
    <property type="match status" value="1"/>
</dbReference>
<evidence type="ECO:0000313" key="3">
    <source>
        <dbReference type="Proteomes" id="UP000261520"/>
    </source>
</evidence>
<evidence type="ECO:0000313" key="2">
    <source>
        <dbReference type="Ensembl" id="ENSPMGP00000013055.1"/>
    </source>
</evidence>
<evidence type="ECO:0000259" key="1">
    <source>
        <dbReference type="PROSITE" id="PS51269"/>
    </source>
</evidence>
<dbReference type="Pfam" id="PF22838">
    <property type="entry name" value="COMMD8_HN"/>
    <property type="match status" value="1"/>
</dbReference>
<dbReference type="Ensembl" id="ENSPMGT00000013933.1">
    <property type="protein sequence ID" value="ENSPMGP00000013055.1"/>
    <property type="gene ID" value="ENSPMGG00000010741.1"/>
</dbReference>
<dbReference type="InterPro" id="IPR055184">
    <property type="entry name" value="COMMD8_HN"/>
</dbReference>
<dbReference type="PANTHER" id="PTHR16231:SF0">
    <property type="entry name" value="COMM DOMAIN-CONTAINING PROTEIN 8"/>
    <property type="match status" value="1"/>
</dbReference>
<feature type="domain" description="COMM" evidence="1">
    <location>
        <begin position="108"/>
        <end position="175"/>
    </location>
</feature>
<dbReference type="Proteomes" id="UP000261520">
    <property type="component" value="Unplaced"/>
</dbReference>
<dbReference type="InterPro" id="IPR017920">
    <property type="entry name" value="COMM"/>
</dbReference>
<protein>
    <recommendedName>
        <fullName evidence="1">COMM domain-containing protein</fullName>
    </recommendedName>
</protein>
<dbReference type="InterPro" id="IPR047155">
    <property type="entry name" value="COMMD4/6/7/8"/>
</dbReference>
<keyword evidence="3" id="KW-1185">Reference proteome</keyword>
<proteinExistence type="predicted"/>
<dbReference type="PROSITE" id="PS51269">
    <property type="entry name" value="COMM"/>
    <property type="match status" value="1"/>
</dbReference>
<organism evidence="2 3">
    <name type="scientific">Periophthalmus magnuspinnatus</name>
    <dbReference type="NCBI Taxonomy" id="409849"/>
    <lineage>
        <taxon>Eukaryota</taxon>
        <taxon>Metazoa</taxon>
        <taxon>Chordata</taxon>
        <taxon>Craniata</taxon>
        <taxon>Vertebrata</taxon>
        <taxon>Euteleostomi</taxon>
        <taxon>Actinopterygii</taxon>
        <taxon>Neopterygii</taxon>
        <taxon>Teleostei</taxon>
        <taxon>Neoteleostei</taxon>
        <taxon>Acanthomorphata</taxon>
        <taxon>Gobiaria</taxon>
        <taxon>Gobiiformes</taxon>
        <taxon>Gobioidei</taxon>
        <taxon>Gobiidae</taxon>
        <taxon>Oxudercinae</taxon>
        <taxon>Periophthalmus</taxon>
    </lineage>
</organism>
<reference evidence="2" key="2">
    <citation type="submission" date="2025-09" db="UniProtKB">
        <authorList>
            <consortium name="Ensembl"/>
        </authorList>
    </citation>
    <scope>IDENTIFICATION</scope>
</reference>
<dbReference type="Pfam" id="PF07258">
    <property type="entry name" value="COMM_domain"/>
    <property type="match status" value="1"/>
</dbReference>
<dbReference type="STRING" id="409849.ENSPMGP00000013055"/>
<accession>A0A3B4A8L2</accession>
<sequence length="206" mass="23189">MTALLLNKFSDSECRKLCHAVVDGVCGRKQPQREDYSAICSLEEWLDLNKFLAKLFCLAAGGHSSDEEVLAALSDAKHKDILLSVLKARRQELSRALLDKTTSISSAVLSDFDWQLKLALSSDKISSLQTPLLSLSLDVRENGALRPVTMEMTRDELNTLISSLEAANKVRYKTQQSRFIQPVFLYLSKWRRIGLEDELIKLNGCR</sequence>
<name>A0A3B4A8L2_9GOBI</name>
<reference evidence="2" key="1">
    <citation type="submission" date="2025-08" db="UniProtKB">
        <authorList>
            <consortium name="Ensembl"/>
        </authorList>
    </citation>
    <scope>IDENTIFICATION</scope>
</reference>
<dbReference type="AlphaFoldDB" id="A0A3B4A8L2"/>